<reference evidence="2" key="4">
    <citation type="submission" date="2019-03" db="UniProtKB">
        <authorList>
            <consortium name="EnsemblPlants"/>
        </authorList>
    </citation>
    <scope>IDENTIFICATION</scope>
</reference>
<evidence type="ECO:0000313" key="2">
    <source>
        <dbReference type="EnsemblPlants" id="AET6Gv20586200.12"/>
    </source>
</evidence>
<feature type="transmembrane region" description="Helical" evidence="1">
    <location>
        <begin position="27"/>
        <end position="49"/>
    </location>
</feature>
<proteinExistence type="predicted"/>
<reference evidence="2" key="5">
    <citation type="journal article" date="2021" name="G3 (Bethesda)">
        <title>Aegilops tauschii genome assembly Aet v5.0 features greater sequence contiguity and improved annotation.</title>
        <authorList>
            <person name="Wang L."/>
            <person name="Zhu T."/>
            <person name="Rodriguez J.C."/>
            <person name="Deal K.R."/>
            <person name="Dubcovsky J."/>
            <person name="McGuire P.E."/>
            <person name="Lux T."/>
            <person name="Spannagl M."/>
            <person name="Mayer K.F.X."/>
            <person name="Baldrich P."/>
            <person name="Meyers B.C."/>
            <person name="Huo N."/>
            <person name="Gu Y.Q."/>
            <person name="Zhou H."/>
            <person name="Devos K.M."/>
            <person name="Bennetzen J.L."/>
            <person name="Unver T."/>
            <person name="Budak H."/>
            <person name="Gulick P.J."/>
            <person name="Galiba G."/>
            <person name="Kalapos B."/>
            <person name="Nelson D.R."/>
            <person name="Li P."/>
            <person name="You F.M."/>
            <person name="Luo M.C."/>
            <person name="Dvorak J."/>
        </authorList>
    </citation>
    <scope>NUCLEOTIDE SEQUENCE [LARGE SCALE GENOMIC DNA]</scope>
    <source>
        <strain evidence="2">cv. AL8/78</strain>
    </source>
</reference>
<sequence length="64" mass="7286">MLMCSEHLILLVSSVYCARAINIFDQFVIFGSALLYLKILCQTYILLIFSVETFCQFSINLDVG</sequence>
<evidence type="ECO:0000313" key="3">
    <source>
        <dbReference type="Proteomes" id="UP000015105"/>
    </source>
</evidence>
<keyword evidence="1" id="KW-0472">Membrane</keyword>
<reference evidence="3" key="2">
    <citation type="journal article" date="2017" name="Nat. Plants">
        <title>The Aegilops tauschii genome reveals multiple impacts of transposons.</title>
        <authorList>
            <person name="Zhao G."/>
            <person name="Zou C."/>
            <person name="Li K."/>
            <person name="Wang K."/>
            <person name="Li T."/>
            <person name="Gao L."/>
            <person name="Zhang X."/>
            <person name="Wang H."/>
            <person name="Yang Z."/>
            <person name="Liu X."/>
            <person name="Jiang W."/>
            <person name="Mao L."/>
            <person name="Kong X."/>
            <person name="Jiao Y."/>
            <person name="Jia J."/>
        </authorList>
    </citation>
    <scope>NUCLEOTIDE SEQUENCE [LARGE SCALE GENOMIC DNA]</scope>
    <source>
        <strain evidence="3">cv. AL8/78</strain>
    </source>
</reference>
<reference evidence="3" key="1">
    <citation type="journal article" date="2014" name="Science">
        <title>Ancient hybridizations among the ancestral genomes of bread wheat.</title>
        <authorList>
            <consortium name="International Wheat Genome Sequencing Consortium,"/>
            <person name="Marcussen T."/>
            <person name="Sandve S.R."/>
            <person name="Heier L."/>
            <person name="Spannagl M."/>
            <person name="Pfeifer M."/>
            <person name="Jakobsen K.S."/>
            <person name="Wulff B.B."/>
            <person name="Steuernagel B."/>
            <person name="Mayer K.F."/>
            <person name="Olsen O.A."/>
        </authorList>
    </citation>
    <scope>NUCLEOTIDE SEQUENCE [LARGE SCALE GENOMIC DNA]</scope>
    <source>
        <strain evidence="3">cv. AL8/78</strain>
    </source>
</reference>
<protein>
    <submittedName>
        <fullName evidence="2">Uncharacterized protein</fullName>
    </submittedName>
</protein>
<evidence type="ECO:0000256" key="1">
    <source>
        <dbReference type="SAM" id="Phobius"/>
    </source>
</evidence>
<dbReference type="Proteomes" id="UP000015105">
    <property type="component" value="Chromosome 6D"/>
</dbReference>
<keyword evidence="3" id="KW-1185">Reference proteome</keyword>
<dbReference type="EnsemblPlants" id="AET6Gv20586200.12">
    <property type="protein sequence ID" value="AET6Gv20586200.12"/>
    <property type="gene ID" value="AET6Gv20586200"/>
</dbReference>
<organism evidence="2 3">
    <name type="scientific">Aegilops tauschii subsp. strangulata</name>
    <name type="common">Goatgrass</name>
    <dbReference type="NCBI Taxonomy" id="200361"/>
    <lineage>
        <taxon>Eukaryota</taxon>
        <taxon>Viridiplantae</taxon>
        <taxon>Streptophyta</taxon>
        <taxon>Embryophyta</taxon>
        <taxon>Tracheophyta</taxon>
        <taxon>Spermatophyta</taxon>
        <taxon>Magnoliopsida</taxon>
        <taxon>Liliopsida</taxon>
        <taxon>Poales</taxon>
        <taxon>Poaceae</taxon>
        <taxon>BOP clade</taxon>
        <taxon>Pooideae</taxon>
        <taxon>Triticodae</taxon>
        <taxon>Triticeae</taxon>
        <taxon>Triticinae</taxon>
        <taxon>Aegilops</taxon>
    </lineage>
</organism>
<reference evidence="2" key="3">
    <citation type="journal article" date="2017" name="Nature">
        <title>Genome sequence of the progenitor of the wheat D genome Aegilops tauschii.</title>
        <authorList>
            <person name="Luo M.C."/>
            <person name="Gu Y.Q."/>
            <person name="Puiu D."/>
            <person name="Wang H."/>
            <person name="Twardziok S.O."/>
            <person name="Deal K.R."/>
            <person name="Huo N."/>
            <person name="Zhu T."/>
            <person name="Wang L."/>
            <person name="Wang Y."/>
            <person name="McGuire P.E."/>
            <person name="Liu S."/>
            <person name="Long H."/>
            <person name="Ramasamy R.K."/>
            <person name="Rodriguez J.C."/>
            <person name="Van S.L."/>
            <person name="Yuan L."/>
            <person name="Wang Z."/>
            <person name="Xia Z."/>
            <person name="Xiao L."/>
            <person name="Anderson O.D."/>
            <person name="Ouyang S."/>
            <person name="Liang Y."/>
            <person name="Zimin A.V."/>
            <person name="Pertea G."/>
            <person name="Qi P."/>
            <person name="Bennetzen J.L."/>
            <person name="Dai X."/>
            <person name="Dawson M.W."/>
            <person name="Muller H.G."/>
            <person name="Kugler K."/>
            <person name="Rivarola-Duarte L."/>
            <person name="Spannagl M."/>
            <person name="Mayer K.F.X."/>
            <person name="Lu F.H."/>
            <person name="Bevan M.W."/>
            <person name="Leroy P."/>
            <person name="Li P."/>
            <person name="You F.M."/>
            <person name="Sun Q."/>
            <person name="Liu Z."/>
            <person name="Lyons E."/>
            <person name="Wicker T."/>
            <person name="Salzberg S.L."/>
            <person name="Devos K.M."/>
            <person name="Dvorak J."/>
        </authorList>
    </citation>
    <scope>NUCLEOTIDE SEQUENCE [LARGE SCALE GENOMIC DNA]</scope>
    <source>
        <strain evidence="2">cv. AL8/78</strain>
    </source>
</reference>
<dbReference type="Gramene" id="AET6Gv20586200.12">
    <property type="protein sequence ID" value="AET6Gv20586200.12"/>
    <property type="gene ID" value="AET6Gv20586200"/>
</dbReference>
<keyword evidence="1" id="KW-1133">Transmembrane helix</keyword>
<keyword evidence="1" id="KW-0812">Transmembrane</keyword>
<dbReference type="AlphaFoldDB" id="A0A453P2V8"/>
<name>A0A453P2V8_AEGTS</name>
<accession>A0A453P2V8</accession>